<dbReference type="Pfam" id="PF04892">
    <property type="entry name" value="VanZ"/>
    <property type="match status" value="1"/>
</dbReference>
<gene>
    <name evidence="4" type="ORF">SAMN05660199_01286</name>
</gene>
<sequence length="210" mass="21886">MTGQAVPMWPVVVPLTAVACALLLHRMRRRGVLTGPRALLVATACVYLAGVVANTVWPMVLGRRRTTPWQVYLDLVPLSGTELVDAAGNVVVFLPLGFLLPLLLRRASAVRVVSAGAALSLAMEVVQFVNALTLAGGHVADVDDWLANTAGAALGYALLLGARRVPAVARGLRALALHPGTPAPPVTRTPPPRPAAGAPTTAAAGRTRRR</sequence>
<feature type="transmembrane region" description="Helical" evidence="2">
    <location>
        <begin position="145"/>
        <end position="162"/>
    </location>
</feature>
<keyword evidence="2" id="KW-1133">Transmembrane helix</keyword>
<keyword evidence="2" id="KW-0812">Transmembrane</keyword>
<name>A0A1H0GML3_9ACTN</name>
<feature type="transmembrane region" description="Helical" evidence="2">
    <location>
        <begin position="116"/>
        <end position="139"/>
    </location>
</feature>
<feature type="compositionally biased region" description="Low complexity" evidence="1">
    <location>
        <begin position="195"/>
        <end position="210"/>
    </location>
</feature>
<evidence type="ECO:0000313" key="5">
    <source>
        <dbReference type="Proteomes" id="UP000199088"/>
    </source>
</evidence>
<organism evidence="4 5">
    <name type="scientific">Klenkia soli</name>
    <dbReference type="NCBI Taxonomy" id="1052260"/>
    <lineage>
        <taxon>Bacteria</taxon>
        <taxon>Bacillati</taxon>
        <taxon>Actinomycetota</taxon>
        <taxon>Actinomycetes</taxon>
        <taxon>Geodermatophilales</taxon>
        <taxon>Geodermatophilaceae</taxon>
        <taxon>Klenkia</taxon>
    </lineage>
</organism>
<evidence type="ECO:0000313" key="4">
    <source>
        <dbReference type="EMBL" id="SDO08022.1"/>
    </source>
</evidence>
<dbReference type="PANTHER" id="PTHR36834:SF1">
    <property type="entry name" value="INTEGRAL MEMBRANE PROTEIN"/>
    <property type="match status" value="1"/>
</dbReference>
<feature type="transmembrane region" description="Helical" evidence="2">
    <location>
        <begin position="37"/>
        <end position="57"/>
    </location>
</feature>
<evidence type="ECO:0000256" key="2">
    <source>
        <dbReference type="SAM" id="Phobius"/>
    </source>
</evidence>
<keyword evidence="2" id="KW-0472">Membrane</keyword>
<feature type="domain" description="VanZ-like" evidence="3">
    <location>
        <begin position="46"/>
        <end position="159"/>
    </location>
</feature>
<dbReference type="Proteomes" id="UP000199088">
    <property type="component" value="Unassembled WGS sequence"/>
</dbReference>
<dbReference type="EMBL" id="FNIR01000003">
    <property type="protein sequence ID" value="SDO08022.1"/>
    <property type="molecule type" value="Genomic_DNA"/>
</dbReference>
<dbReference type="RefSeq" id="WP_207500353.1">
    <property type="nucleotide sequence ID" value="NZ_FNIR01000003.1"/>
</dbReference>
<feature type="transmembrane region" description="Helical" evidence="2">
    <location>
        <begin position="86"/>
        <end position="104"/>
    </location>
</feature>
<protein>
    <submittedName>
        <fullName evidence="4">VanZ like family protein</fullName>
    </submittedName>
</protein>
<feature type="region of interest" description="Disordered" evidence="1">
    <location>
        <begin position="179"/>
        <end position="210"/>
    </location>
</feature>
<dbReference type="AlphaFoldDB" id="A0A1H0GML3"/>
<dbReference type="InterPro" id="IPR006976">
    <property type="entry name" value="VanZ-like"/>
</dbReference>
<feature type="transmembrane region" description="Helical" evidence="2">
    <location>
        <begin position="6"/>
        <end position="25"/>
    </location>
</feature>
<keyword evidence="5" id="KW-1185">Reference proteome</keyword>
<dbReference type="InterPro" id="IPR053150">
    <property type="entry name" value="Teicoplanin_resist-assoc"/>
</dbReference>
<reference evidence="5" key="1">
    <citation type="submission" date="2016-10" db="EMBL/GenBank/DDBJ databases">
        <authorList>
            <person name="Varghese N."/>
            <person name="Submissions S."/>
        </authorList>
    </citation>
    <scope>NUCLEOTIDE SEQUENCE [LARGE SCALE GENOMIC DNA]</scope>
    <source>
        <strain evidence="5">DSM 45843</strain>
    </source>
</reference>
<dbReference type="PANTHER" id="PTHR36834">
    <property type="entry name" value="MEMBRANE PROTEIN-RELATED"/>
    <property type="match status" value="1"/>
</dbReference>
<proteinExistence type="predicted"/>
<accession>A0A1H0GML3</accession>
<evidence type="ECO:0000256" key="1">
    <source>
        <dbReference type="SAM" id="MobiDB-lite"/>
    </source>
</evidence>
<evidence type="ECO:0000259" key="3">
    <source>
        <dbReference type="Pfam" id="PF04892"/>
    </source>
</evidence>
<feature type="compositionally biased region" description="Pro residues" evidence="1">
    <location>
        <begin position="181"/>
        <end position="194"/>
    </location>
</feature>